<accession>A0A4D7BAE2</accession>
<organism evidence="2 3">
    <name type="scientific">Phreatobacter stygius</name>
    <dbReference type="NCBI Taxonomy" id="1940610"/>
    <lineage>
        <taxon>Bacteria</taxon>
        <taxon>Pseudomonadati</taxon>
        <taxon>Pseudomonadota</taxon>
        <taxon>Alphaproteobacteria</taxon>
        <taxon>Hyphomicrobiales</taxon>
        <taxon>Phreatobacteraceae</taxon>
        <taxon>Phreatobacter</taxon>
    </lineage>
</organism>
<feature type="region of interest" description="Disordered" evidence="1">
    <location>
        <begin position="1"/>
        <end position="85"/>
    </location>
</feature>
<dbReference type="Proteomes" id="UP000298781">
    <property type="component" value="Chromosome"/>
</dbReference>
<dbReference type="KEGG" id="pstg:E8M01_28205"/>
<gene>
    <name evidence="2" type="ORF">E8M01_28205</name>
</gene>
<feature type="region of interest" description="Disordered" evidence="1">
    <location>
        <begin position="131"/>
        <end position="157"/>
    </location>
</feature>
<feature type="compositionally biased region" description="Basic and acidic residues" evidence="1">
    <location>
        <begin position="27"/>
        <end position="37"/>
    </location>
</feature>
<protein>
    <submittedName>
        <fullName evidence="2">Uncharacterized protein</fullName>
    </submittedName>
</protein>
<evidence type="ECO:0000313" key="2">
    <source>
        <dbReference type="EMBL" id="QCI67765.1"/>
    </source>
</evidence>
<reference evidence="2 3" key="1">
    <citation type="submission" date="2019-04" db="EMBL/GenBank/DDBJ databases">
        <title>Phreatobacter aquaticus sp. nov.</title>
        <authorList>
            <person name="Choi A."/>
        </authorList>
    </citation>
    <scope>NUCLEOTIDE SEQUENCE [LARGE SCALE GENOMIC DNA]</scope>
    <source>
        <strain evidence="2 3">KCTC 52518</strain>
    </source>
</reference>
<dbReference type="RefSeq" id="WP_136963192.1">
    <property type="nucleotide sequence ID" value="NZ_CP039690.1"/>
</dbReference>
<evidence type="ECO:0000313" key="3">
    <source>
        <dbReference type="Proteomes" id="UP000298781"/>
    </source>
</evidence>
<keyword evidence="3" id="KW-1185">Reference proteome</keyword>
<name>A0A4D7BAE2_9HYPH</name>
<proteinExistence type="predicted"/>
<sequence>MLHDLVVKLSHGDPPVTSRKPVARAKVPAEHPTKPPFDRSAAGQGADGPAEPIGAPSVGMKPQEDTMTSQGKSLADRKADDMQAEGTREFEAAIAGAGPAMPAKQAGQTIDKGLIDKDLIDKDLHKALEDTFPASDPVAATSAETKPGAPSKPRRDA</sequence>
<dbReference type="EMBL" id="CP039690">
    <property type="protein sequence ID" value="QCI67765.1"/>
    <property type="molecule type" value="Genomic_DNA"/>
</dbReference>
<evidence type="ECO:0000256" key="1">
    <source>
        <dbReference type="SAM" id="MobiDB-lite"/>
    </source>
</evidence>
<dbReference type="AlphaFoldDB" id="A0A4D7BAE2"/>
<dbReference type="OrthoDB" id="8129930at2"/>
<feature type="compositionally biased region" description="Basic and acidic residues" evidence="1">
    <location>
        <begin position="74"/>
        <end position="85"/>
    </location>
</feature>